<comment type="subcellular location">
    <subcellularLocation>
        <location evidence="1">Cell inner membrane</location>
    </subcellularLocation>
</comment>
<name>A0A8I1W715_PLESH</name>
<proteinExistence type="predicted"/>
<feature type="domain" description="Mce/MlaD" evidence="7">
    <location>
        <begin position="43"/>
        <end position="134"/>
    </location>
</feature>
<dbReference type="InterPro" id="IPR003399">
    <property type="entry name" value="Mce/MlaD"/>
</dbReference>
<dbReference type="NCBIfam" id="NF008070">
    <property type="entry name" value="PRK10807.1"/>
    <property type="match status" value="1"/>
</dbReference>
<evidence type="ECO:0000259" key="7">
    <source>
        <dbReference type="Pfam" id="PF02470"/>
    </source>
</evidence>
<dbReference type="GO" id="GO:0005886">
    <property type="term" value="C:plasma membrane"/>
    <property type="evidence" value="ECO:0007669"/>
    <property type="project" value="UniProtKB-SubCell"/>
</dbReference>
<keyword evidence="4" id="KW-0812">Transmembrane</keyword>
<organism evidence="8 9">
    <name type="scientific">Plesiomonas shigelloides</name>
    <name type="common">Aeromonas shigelloides</name>
    <dbReference type="NCBI Taxonomy" id="703"/>
    <lineage>
        <taxon>Bacteria</taxon>
        <taxon>Pseudomonadati</taxon>
        <taxon>Pseudomonadota</taxon>
        <taxon>Gammaproteobacteria</taxon>
        <taxon>Enterobacterales</taxon>
        <taxon>Enterobacteriaceae</taxon>
        <taxon>Plesiomonas</taxon>
    </lineage>
</organism>
<evidence type="ECO:0000256" key="5">
    <source>
        <dbReference type="ARBA" id="ARBA00022989"/>
    </source>
</evidence>
<dbReference type="RefSeq" id="WP_152128274.1">
    <property type="nucleotide sequence ID" value="NZ_CP076371.1"/>
</dbReference>
<reference evidence="8" key="1">
    <citation type="submission" date="2021-03" db="EMBL/GenBank/DDBJ databases">
        <title>Plesiomonas shigelloides zfcc0051, isolated from zebrafish feces.</title>
        <authorList>
            <person name="Vanderhoek Z."/>
            <person name="Gaulke C."/>
        </authorList>
    </citation>
    <scope>NUCLEOTIDE SEQUENCE</scope>
    <source>
        <strain evidence="8">Zfcc0051</strain>
    </source>
</reference>
<keyword evidence="2" id="KW-1003">Cell membrane</keyword>
<accession>A0A8I1W715</accession>
<dbReference type="InterPro" id="IPR051800">
    <property type="entry name" value="PqiA-PqiB_transport"/>
</dbReference>
<sequence>MSHNNESEAQVKKIKQLSPVWIVPIVAIVIGLWMVYYTFSHQGPLITFTANNAEGIVAGKTEIKSRSVQVGTVQTVKLAPDMKHVIITARFNPGTEKMLNEQSQFWVVKPQIGREGVTGLSTLLSGVYIELKPGNTDTRKDTFNLLDAPPIAPADAPGLRIELLSNDASSLNVGDVVLYRGYTVGTVEQSEFDLKARKMRYKLFINAPYDSLVTSNVRFWKSSGVSVDLSAQGVRVDMASLSSLISGGVSFEVPDGWEMGGKVAQNTSFDLYPNQQSITQGLYDKYVPYVLFFDESVRGLSAGAPVEYRGVRIGTVMKVPYYFDNKLSISETNGSIPVLIRLEVGRLPDRLTVADLRRDMEIAVQQGMRAMLKTGNLLTGQLFVDLNMVDNAKKVKKMREIEGTQVMPTIAGGFSSIELKVQQVLDKLNKLPIEPLLTETTATSKEARKMLHETAKLAATLDKLAVQADSQQLPKELRETLQELRATLNGVSPGSPVYERLNNNLQSLDKVLRDTQPVMQQINRKPNALIFGASQGTDPEPRKAK</sequence>
<evidence type="ECO:0000256" key="4">
    <source>
        <dbReference type="ARBA" id="ARBA00022692"/>
    </source>
</evidence>
<protein>
    <submittedName>
        <fullName evidence="8">Intermembrane transport protein PqiB</fullName>
    </submittedName>
</protein>
<evidence type="ECO:0000256" key="6">
    <source>
        <dbReference type="ARBA" id="ARBA00023136"/>
    </source>
</evidence>
<feature type="domain" description="Mce/MlaD" evidence="7">
    <location>
        <begin position="286"/>
        <end position="387"/>
    </location>
</feature>
<evidence type="ECO:0000256" key="2">
    <source>
        <dbReference type="ARBA" id="ARBA00022475"/>
    </source>
</evidence>
<gene>
    <name evidence="8" type="primary">pqiB</name>
    <name evidence="8" type="ORF">J2R62_04915</name>
</gene>
<dbReference type="PANTHER" id="PTHR30462:SF2">
    <property type="entry name" value="INTERMEMBRANE TRANSPORT PROTEIN PQIB"/>
    <property type="match status" value="1"/>
</dbReference>
<dbReference type="Proteomes" id="UP000664658">
    <property type="component" value="Unassembled WGS sequence"/>
</dbReference>
<feature type="domain" description="Mce/MlaD" evidence="7">
    <location>
        <begin position="158"/>
        <end position="218"/>
    </location>
</feature>
<keyword evidence="5" id="KW-1133">Transmembrane helix</keyword>
<evidence type="ECO:0000256" key="1">
    <source>
        <dbReference type="ARBA" id="ARBA00004533"/>
    </source>
</evidence>
<evidence type="ECO:0000313" key="9">
    <source>
        <dbReference type="Proteomes" id="UP000664658"/>
    </source>
</evidence>
<evidence type="ECO:0000313" key="8">
    <source>
        <dbReference type="EMBL" id="MBO1107572.1"/>
    </source>
</evidence>
<dbReference type="AlphaFoldDB" id="A0A8I1W715"/>
<dbReference type="EMBL" id="JAFNAA010000004">
    <property type="protein sequence ID" value="MBO1107572.1"/>
    <property type="molecule type" value="Genomic_DNA"/>
</dbReference>
<comment type="caution">
    <text evidence="8">The sequence shown here is derived from an EMBL/GenBank/DDBJ whole genome shotgun (WGS) entry which is preliminary data.</text>
</comment>
<keyword evidence="3" id="KW-0997">Cell inner membrane</keyword>
<evidence type="ECO:0000256" key="3">
    <source>
        <dbReference type="ARBA" id="ARBA00022519"/>
    </source>
</evidence>
<dbReference type="Pfam" id="PF02470">
    <property type="entry name" value="MlaD"/>
    <property type="match status" value="3"/>
</dbReference>
<keyword evidence="6" id="KW-0472">Membrane</keyword>
<dbReference type="PANTHER" id="PTHR30462">
    <property type="entry name" value="INTERMEMBRANE TRANSPORT PROTEIN PQIB-RELATED"/>
    <property type="match status" value="1"/>
</dbReference>